<comment type="caution">
    <text evidence="10">The sequence shown here is derived from an EMBL/GenBank/DDBJ whole genome shotgun (WGS) entry which is preliminary data.</text>
</comment>
<dbReference type="PATRIC" id="fig|45065.4.peg.2160"/>
<dbReference type="FunFam" id="3.40.50.12780:FF:000001">
    <property type="entry name" value="Acetyl-coenzyme A synthetase"/>
    <property type="match status" value="1"/>
</dbReference>
<keyword evidence="11" id="KW-1185">Reference proteome</keyword>
<dbReference type="InterPro" id="IPR045851">
    <property type="entry name" value="AMP-bd_C_sf"/>
</dbReference>
<reference evidence="10 11" key="1">
    <citation type="submission" date="2015-11" db="EMBL/GenBank/DDBJ databases">
        <title>Genomic analysis of 38 Legionella species identifies large and diverse effector repertoires.</title>
        <authorList>
            <person name="Burstein D."/>
            <person name="Amaro F."/>
            <person name="Zusman T."/>
            <person name="Lifshitz Z."/>
            <person name="Cohen O."/>
            <person name="Gilbert J.A."/>
            <person name="Pupko T."/>
            <person name="Shuman H.A."/>
            <person name="Segal G."/>
        </authorList>
    </citation>
    <scope>NUCLEOTIDE SEQUENCE [LARGE SCALE GENOMIC DNA]</scope>
    <source>
        <strain evidence="10 11">ATCC 49504</strain>
    </source>
</reference>
<dbReference type="EMBL" id="LNYC01000072">
    <property type="protein sequence ID" value="KTC97327.1"/>
    <property type="molecule type" value="Genomic_DNA"/>
</dbReference>
<gene>
    <name evidence="10" type="primary">acsB</name>
    <name evidence="10" type="ORF">Lgee_1988</name>
</gene>
<feature type="domain" description="Acetyl-coenzyme A synthetase N-terminal" evidence="9">
    <location>
        <begin position="13"/>
        <end position="57"/>
    </location>
</feature>
<evidence type="ECO:0000256" key="1">
    <source>
        <dbReference type="ARBA" id="ARBA00006432"/>
    </source>
</evidence>
<keyword evidence="2" id="KW-0436">Ligase</keyword>
<keyword evidence="4" id="KW-0067">ATP-binding</keyword>
<dbReference type="NCBIfam" id="NF001208">
    <property type="entry name" value="PRK00174.1"/>
    <property type="match status" value="1"/>
</dbReference>
<dbReference type="GO" id="GO:0019427">
    <property type="term" value="P:acetyl-CoA biosynthetic process from acetate"/>
    <property type="evidence" value="ECO:0007669"/>
    <property type="project" value="UniProtKB-UniRule"/>
</dbReference>
<dbReference type="Pfam" id="PF16177">
    <property type="entry name" value="ACAS_N"/>
    <property type="match status" value="1"/>
</dbReference>
<dbReference type="AlphaFoldDB" id="A0A0W0TP02"/>
<dbReference type="PANTHER" id="PTHR24095">
    <property type="entry name" value="ACETYL-COENZYME A SYNTHETASE"/>
    <property type="match status" value="1"/>
</dbReference>
<evidence type="ECO:0000313" key="11">
    <source>
        <dbReference type="Proteomes" id="UP000054785"/>
    </source>
</evidence>
<dbReference type="InterPro" id="IPR011904">
    <property type="entry name" value="Ac_CoA_lig"/>
</dbReference>
<dbReference type="Gene3D" id="3.30.300.30">
    <property type="match status" value="1"/>
</dbReference>
<feature type="domain" description="AMP-dependent synthetase/ligase" evidence="7">
    <location>
        <begin position="64"/>
        <end position="440"/>
    </location>
</feature>
<name>A0A0W0TP02_9GAMM</name>
<dbReference type="Proteomes" id="UP000054785">
    <property type="component" value="Unassembled WGS sequence"/>
</dbReference>
<organism evidence="10 11">
    <name type="scientific">Legionella geestiana</name>
    <dbReference type="NCBI Taxonomy" id="45065"/>
    <lineage>
        <taxon>Bacteria</taxon>
        <taxon>Pseudomonadati</taxon>
        <taxon>Pseudomonadota</taxon>
        <taxon>Gammaproteobacteria</taxon>
        <taxon>Legionellales</taxon>
        <taxon>Legionellaceae</taxon>
        <taxon>Legionella</taxon>
    </lineage>
</organism>
<dbReference type="GO" id="GO:0005524">
    <property type="term" value="F:ATP binding"/>
    <property type="evidence" value="ECO:0007669"/>
    <property type="project" value="UniProtKB-KW"/>
</dbReference>
<evidence type="ECO:0000256" key="4">
    <source>
        <dbReference type="ARBA" id="ARBA00022840"/>
    </source>
</evidence>
<evidence type="ECO:0000256" key="2">
    <source>
        <dbReference type="ARBA" id="ARBA00022598"/>
    </source>
</evidence>
<accession>A0A0W0TP02</accession>
<keyword evidence="3" id="KW-0547">Nucleotide-binding</keyword>
<keyword evidence="5" id="KW-0007">Acetylation</keyword>
<dbReference type="NCBIfam" id="TIGR02188">
    <property type="entry name" value="Ac_CoA_lig_AcsA"/>
    <property type="match status" value="1"/>
</dbReference>
<dbReference type="InterPro" id="IPR020845">
    <property type="entry name" value="AMP-binding_CS"/>
</dbReference>
<sequence length="622" mass="68064">MTTQTTEPRHPHEAFWKDVALRTVDWMEPFTSVCEGSLAEGNTRWFGGGRLNVSVNCIDRHLPHKARQTAIIWEGDTPDACRTLTFAELHDEVCRMANVLSGMGLKRGSRVAIYLPTIPEAAIAMLACARAGFVHTVVFAGFSAAALRERLKAAECDVLITGDSFHRGGRLHPLKSEADLAAQGLPVRMLVIRHSHEPVPFDEQRDVWWHTARTGASIHFAPEPMQAEDPLFILYTSGSTGTPKGLVHTTGGYLVQVAFSHQYVFGCSPHEVFWSTADVGWITGHSYTVYGPLCNGITTLLFSGIPLWPQPSRCWEMIDRHRVSVFYTAPTAIRSLMRAGDEWLDTSSRDTLRLLGSVGEPINPAAWQWYYDKVGRGRCPIVDTWWQTETGAIMLCPPANVAHAKPGSARSPLPGIEPLLLNDNNAPLKGAGEGRLTIRVSWPAMARTILGNHERYRQSYLATGYYLTGDGARVDADGDYWITGRTDDMLNVSGHLLGCAEIESALVAVEGVAEAAVIGVAHPVRGEAVHAFVTLKEGIAASAALRESLLSGVKERIGAIAKPETIEWAGDLPKTRSGKIMRRILRKIANHEAQSVDDLGDLSTLANPQSVLQLLNARNNLP</sequence>
<dbReference type="Pfam" id="PF00501">
    <property type="entry name" value="AMP-binding"/>
    <property type="match status" value="1"/>
</dbReference>
<dbReference type="Gene3D" id="3.40.50.12780">
    <property type="entry name" value="N-terminal domain of ligase-like"/>
    <property type="match status" value="1"/>
</dbReference>
<evidence type="ECO:0000259" key="7">
    <source>
        <dbReference type="Pfam" id="PF00501"/>
    </source>
</evidence>
<protein>
    <recommendedName>
        <fullName evidence="6">Acetate--CoA ligase</fullName>
        <ecNumber evidence="6">6.2.1.1</ecNumber>
    </recommendedName>
</protein>
<dbReference type="RefSeq" id="WP_035901613.1">
    <property type="nucleotide sequence ID" value="NZ_CAAAHN010000002.1"/>
</dbReference>
<evidence type="ECO:0000256" key="6">
    <source>
        <dbReference type="NCBIfam" id="TIGR02188"/>
    </source>
</evidence>
<dbReference type="PROSITE" id="PS00455">
    <property type="entry name" value="AMP_BINDING"/>
    <property type="match status" value="1"/>
</dbReference>
<evidence type="ECO:0000259" key="8">
    <source>
        <dbReference type="Pfam" id="PF13193"/>
    </source>
</evidence>
<dbReference type="GO" id="GO:0016208">
    <property type="term" value="F:AMP binding"/>
    <property type="evidence" value="ECO:0007669"/>
    <property type="project" value="InterPro"/>
</dbReference>
<evidence type="ECO:0000259" key="9">
    <source>
        <dbReference type="Pfam" id="PF16177"/>
    </source>
</evidence>
<proteinExistence type="inferred from homology"/>
<evidence type="ECO:0000256" key="3">
    <source>
        <dbReference type="ARBA" id="ARBA00022741"/>
    </source>
</evidence>
<comment type="similarity">
    <text evidence="1">Belongs to the ATP-dependent AMP-binding enzyme family.</text>
</comment>
<dbReference type="InterPro" id="IPR032387">
    <property type="entry name" value="ACAS_N"/>
</dbReference>
<dbReference type="STRING" id="45065.Lgee_1988"/>
<dbReference type="InterPro" id="IPR000873">
    <property type="entry name" value="AMP-dep_synth/lig_dom"/>
</dbReference>
<dbReference type="PANTHER" id="PTHR24095:SF14">
    <property type="entry name" value="ACETYL-COENZYME A SYNTHETASE 1"/>
    <property type="match status" value="1"/>
</dbReference>
<evidence type="ECO:0000256" key="5">
    <source>
        <dbReference type="ARBA" id="ARBA00022990"/>
    </source>
</evidence>
<dbReference type="InterPro" id="IPR025110">
    <property type="entry name" value="AMP-bd_C"/>
</dbReference>
<dbReference type="InterPro" id="IPR042099">
    <property type="entry name" value="ANL_N_sf"/>
</dbReference>
<dbReference type="GO" id="GO:0003987">
    <property type="term" value="F:acetate-CoA ligase activity"/>
    <property type="evidence" value="ECO:0007669"/>
    <property type="project" value="UniProtKB-UniRule"/>
</dbReference>
<dbReference type="Pfam" id="PF13193">
    <property type="entry name" value="AMP-binding_C"/>
    <property type="match status" value="1"/>
</dbReference>
<dbReference type="EC" id="6.2.1.1" evidence="6"/>
<feature type="domain" description="AMP-binding enzyme C-terminal" evidence="8">
    <location>
        <begin position="501"/>
        <end position="579"/>
    </location>
</feature>
<dbReference type="SUPFAM" id="SSF56801">
    <property type="entry name" value="Acetyl-CoA synthetase-like"/>
    <property type="match status" value="1"/>
</dbReference>
<evidence type="ECO:0000313" key="10">
    <source>
        <dbReference type="EMBL" id="KTC97327.1"/>
    </source>
</evidence>